<keyword evidence="2" id="KW-1185">Reference proteome</keyword>
<reference evidence="2" key="1">
    <citation type="journal article" date="2019" name="Int. J. Syst. Evol. Microbiol.">
        <title>The Global Catalogue of Microorganisms (GCM) 10K type strain sequencing project: providing services to taxonomists for standard genome sequencing and annotation.</title>
        <authorList>
            <consortium name="The Broad Institute Genomics Platform"/>
            <consortium name="The Broad Institute Genome Sequencing Center for Infectious Disease"/>
            <person name="Wu L."/>
            <person name="Ma J."/>
        </authorList>
    </citation>
    <scope>NUCLEOTIDE SEQUENCE [LARGE SCALE GENOMIC DNA]</scope>
    <source>
        <strain evidence="2">CCUG 60898</strain>
    </source>
</reference>
<evidence type="ECO:0000313" key="2">
    <source>
        <dbReference type="Proteomes" id="UP001597100"/>
    </source>
</evidence>
<accession>A0ABW3IBP5</accession>
<gene>
    <name evidence="1" type="ORF">ACFQ1G_01425</name>
</gene>
<organism evidence="1 2">
    <name type="scientific">Salinimicrobium gaetbulicola</name>
    <dbReference type="NCBI Taxonomy" id="999702"/>
    <lineage>
        <taxon>Bacteria</taxon>
        <taxon>Pseudomonadati</taxon>
        <taxon>Bacteroidota</taxon>
        <taxon>Flavobacteriia</taxon>
        <taxon>Flavobacteriales</taxon>
        <taxon>Flavobacteriaceae</taxon>
        <taxon>Salinimicrobium</taxon>
    </lineage>
</organism>
<evidence type="ECO:0008006" key="3">
    <source>
        <dbReference type="Google" id="ProtNLM"/>
    </source>
</evidence>
<sequence>MIRLLLLFVLFIPLSGLSQELVPNELKPLYGTNESDKIEISEPQKIKTDLYRNYYFRSDSKGIFAIIFKLKNSQKFEDFLLDKGFEKVYENAGGRSSNYHIIVYTTDRYEVIVDKKDKEATVYDFDKRAYRVVNDDFYGGSKVESLRSGFYQEAPLEPRIYLTYAPMDKNTLRANINFTASDWIYSTTIKFSLDNGKEILTYPLKEISKDVQNWRGYVEVEEISSFSLSRRDIQKILDAKTVKVRLIGEKYYEFNPTKPQTFALSDFLAHY</sequence>
<dbReference type="EMBL" id="JBHTJP010000028">
    <property type="protein sequence ID" value="MFD0975439.1"/>
    <property type="molecule type" value="Genomic_DNA"/>
</dbReference>
<protein>
    <recommendedName>
        <fullName evidence="3">DUF3857 domain-containing protein</fullName>
    </recommendedName>
</protein>
<proteinExistence type="predicted"/>
<evidence type="ECO:0000313" key="1">
    <source>
        <dbReference type="EMBL" id="MFD0975439.1"/>
    </source>
</evidence>
<name>A0ABW3IBP5_9FLAO</name>
<comment type="caution">
    <text evidence="1">The sequence shown here is derived from an EMBL/GenBank/DDBJ whole genome shotgun (WGS) entry which is preliminary data.</text>
</comment>
<dbReference type="Proteomes" id="UP001597100">
    <property type="component" value="Unassembled WGS sequence"/>
</dbReference>
<dbReference type="RefSeq" id="WP_380736456.1">
    <property type="nucleotide sequence ID" value="NZ_JBHTJP010000028.1"/>
</dbReference>